<accession>A0ABD3Q202</accession>
<protein>
    <submittedName>
        <fullName evidence="1">Uncharacterized protein</fullName>
    </submittedName>
</protein>
<dbReference type="AlphaFoldDB" id="A0ABD3Q202"/>
<gene>
    <name evidence="1" type="ORF">ACHAWO_006512</name>
</gene>
<organism evidence="1 2">
    <name type="scientific">Cyclotella atomus</name>
    <dbReference type="NCBI Taxonomy" id="382360"/>
    <lineage>
        <taxon>Eukaryota</taxon>
        <taxon>Sar</taxon>
        <taxon>Stramenopiles</taxon>
        <taxon>Ochrophyta</taxon>
        <taxon>Bacillariophyta</taxon>
        <taxon>Coscinodiscophyceae</taxon>
        <taxon>Thalassiosirophycidae</taxon>
        <taxon>Stephanodiscales</taxon>
        <taxon>Stephanodiscaceae</taxon>
        <taxon>Cyclotella</taxon>
    </lineage>
</organism>
<proteinExistence type="predicted"/>
<reference evidence="1 2" key="1">
    <citation type="submission" date="2024-10" db="EMBL/GenBank/DDBJ databases">
        <title>Updated reference genomes for cyclostephanoid diatoms.</title>
        <authorList>
            <person name="Roberts W.R."/>
            <person name="Alverson A.J."/>
        </authorList>
    </citation>
    <scope>NUCLEOTIDE SEQUENCE [LARGE SCALE GENOMIC DNA]</scope>
    <source>
        <strain evidence="1 2">AJA010-31</strain>
    </source>
</reference>
<keyword evidence="2" id="KW-1185">Reference proteome</keyword>
<evidence type="ECO:0000313" key="1">
    <source>
        <dbReference type="EMBL" id="KAL3794268.1"/>
    </source>
</evidence>
<comment type="caution">
    <text evidence="1">The sequence shown here is derived from an EMBL/GenBank/DDBJ whole genome shotgun (WGS) entry which is preliminary data.</text>
</comment>
<name>A0ABD3Q202_9STRA</name>
<sequence>MVALPGIAISLAAASRPATAFLSPSINKRFHRTICQSSTTGSQNGPWTEVAINAAKQFTITQRQKLNELGLLDILRPIKIL</sequence>
<dbReference type="Proteomes" id="UP001530400">
    <property type="component" value="Unassembled WGS sequence"/>
</dbReference>
<evidence type="ECO:0000313" key="2">
    <source>
        <dbReference type="Proteomes" id="UP001530400"/>
    </source>
</evidence>
<dbReference type="EMBL" id="JALLPJ020000365">
    <property type="protein sequence ID" value="KAL3794268.1"/>
    <property type="molecule type" value="Genomic_DNA"/>
</dbReference>